<dbReference type="InterPro" id="IPR005754">
    <property type="entry name" value="Sortase"/>
</dbReference>
<evidence type="ECO:0000256" key="1">
    <source>
        <dbReference type="ARBA" id="ARBA00022801"/>
    </source>
</evidence>
<gene>
    <name evidence="4" type="ORF">WCD58_06255</name>
</gene>
<reference evidence="4 5" key="1">
    <citation type="submission" date="2024-03" db="EMBL/GenBank/DDBJ databases">
        <title>Actinomycetospora sp. OC33-EN07, a novel actinomycete isolated from wild orchid (Aerides multiflora).</title>
        <authorList>
            <person name="Suriyachadkun C."/>
        </authorList>
    </citation>
    <scope>NUCLEOTIDE SEQUENCE [LARGE SCALE GENOMIC DNA]</scope>
    <source>
        <strain evidence="4 5">OC33-EN07</strain>
    </source>
</reference>
<dbReference type="Pfam" id="PF04203">
    <property type="entry name" value="Sortase"/>
    <property type="match status" value="1"/>
</dbReference>
<dbReference type="Gene3D" id="2.40.260.10">
    <property type="entry name" value="Sortase"/>
    <property type="match status" value="1"/>
</dbReference>
<dbReference type="Proteomes" id="UP001369736">
    <property type="component" value="Unassembled WGS sequence"/>
</dbReference>
<dbReference type="CDD" id="cd05829">
    <property type="entry name" value="Sortase_F"/>
    <property type="match status" value="1"/>
</dbReference>
<evidence type="ECO:0000259" key="3">
    <source>
        <dbReference type="Pfam" id="PF14344"/>
    </source>
</evidence>
<protein>
    <submittedName>
        <fullName evidence="4">Class F sortase</fullName>
    </submittedName>
</protein>
<feature type="domain" description="DUF4397" evidence="3">
    <location>
        <begin position="63"/>
        <end position="186"/>
    </location>
</feature>
<evidence type="ECO:0000256" key="2">
    <source>
        <dbReference type="SAM" id="MobiDB-lite"/>
    </source>
</evidence>
<keyword evidence="5" id="KW-1185">Reference proteome</keyword>
<dbReference type="EMBL" id="JBBEGM010000001">
    <property type="protein sequence ID" value="MEJ2860747.1"/>
    <property type="molecule type" value="Genomic_DNA"/>
</dbReference>
<name>A0ABU8M086_9PSEU</name>
<evidence type="ECO:0000313" key="5">
    <source>
        <dbReference type="Proteomes" id="UP001369736"/>
    </source>
</evidence>
<dbReference type="NCBIfam" id="NF033748">
    <property type="entry name" value="class_F_sortase"/>
    <property type="match status" value="1"/>
</dbReference>
<dbReference type="InterPro" id="IPR025510">
    <property type="entry name" value="DUF4397"/>
</dbReference>
<dbReference type="Pfam" id="PF14344">
    <property type="entry name" value="DUF4397"/>
    <property type="match status" value="1"/>
</dbReference>
<feature type="region of interest" description="Disordered" evidence="2">
    <location>
        <begin position="251"/>
        <end position="324"/>
    </location>
</feature>
<proteinExistence type="predicted"/>
<dbReference type="RefSeq" id="WP_337700592.1">
    <property type="nucleotide sequence ID" value="NZ_JBBEGM010000001.1"/>
</dbReference>
<accession>A0ABU8M086</accession>
<keyword evidence="1" id="KW-0378">Hydrolase</keyword>
<evidence type="ECO:0000313" key="4">
    <source>
        <dbReference type="EMBL" id="MEJ2860747.1"/>
    </source>
</evidence>
<comment type="caution">
    <text evidence="4">The sequence shown here is derived from an EMBL/GenBank/DDBJ whole genome shotgun (WGS) entry which is preliminary data.</text>
</comment>
<sequence>MGPRMGRLVGQVVGRRAGTAALALTTTALAIGGTGVLAQAGVVSLAVEPSSQSSPSAPTDQGLLRVAHLSPSTGAVDMYAEGPGLPLTKVASSVSYRGLTDYLPAAPGVYTLQARPAGAAASTPPALSASVAVTAGSAQTAAFVDVGPNGTPQAELLSDRTTAPPPGSALVRVVSAAAGVGAVDVTAQGGGPIADDIFYGASSDYATVDARTWTMDVTTSSGQSTQVTLPVGSSSVNSVIVTRDPQGALAVTAVPDGAPPAPASADPTTTASPAPSSTPSSSASANPPATTGPAPTATRSPTAPSSGSAPTRRTPNGGVPAGYGGLAGASAPTLAPAAGPMPVVGLPASPHSALRPTGLSVPAAGVAADHLTDLGLERRGGALQVPAGPQEVGWFSEGSVPGATGPAVVVGHVDSWQGPGVFSRLRDLRPGDTIDVPRSDGTVAHFAVDSVERFGKNAFPTDRVYGPTAGPTLRLVTCGGPFDPQTRSYVDNVVVFASPR</sequence>
<dbReference type="InterPro" id="IPR042001">
    <property type="entry name" value="Sortase_F"/>
</dbReference>
<dbReference type="InterPro" id="IPR023365">
    <property type="entry name" value="Sortase_dom-sf"/>
</dbReference>
<dbReference type="SUPFAM" id="SSF63817">
    <property type="entry name" value="Sortase"/>
    <property type="match status" value="1"/>
</dbReference>
<feature type="compositionally biased region" description="Low complexity" evidence="2">
    <location>
        <begin position="263"/>
        <end position="311"/>
    </location>
</feature>
<organism evidence="4 5">
    <name type="scientific">Actinomycetospora flava</name>
    <dbReference type="NCBI Taxonomy" id="3129232"/>
    <lineage>
        <taxon>Bacteria</taxon>
        <taxon>Bacillati</taxon>
        <taxon>Actinomycetota</taxon>
        <taxon>Actinomycetes</taxon>
        <taxon>Pseudonocardiales</taxon>
        <taxon>Pseudonocardiaceae</taxon>
        <taxon>Actinomycetospora</taxon>
    </lineage>
</organism>